<reference evidence="1 2" key="1">
    <citation type="journal article" date="2015" name="Genome Announc.">
        <title>Draft Genome Sequence of the Terrestrial Cyanobacterium Scytonema millei VB511283, Isolated from Eastern India.</title>
        <authorList>
            <person name="Sen D."/>
            <person name="Chandrababunaidu M.M."/>
            <person name="Singh D."/>
            <person name="Sanghi N."/>
            <person name="Ghorai A."/>
            <person name="Mishra G.P."/>
            <person name="Madduluri M."/>
            <person name="Adhikary S.P."/>
            <person name="Tripathy S."/>
        </authorList>
    </citation>
    <scope>NUCLEOTIDE SEQUENCE [LARGE SCALE GENOMIC DNA]</scope>
    <source>
        <strain evidence="1 2">VB511283</strain>
    </source>
</reference>
<comment type="caution">
    <text evidence="1">The sequence shown here is derived from an EMBL/GenBank/DDBJ whole genome shotgun (WGS) entry which is preliminary data.</text>
</comment>
<name>A0A9X5I5J1_9CYAN</name>
<evidence type="ECO:0000313" key="1">
    <source>
        <dbReference type="EMBL" id="NHC35744.1"/>
    </source>
</evidence>
<evidence type="ECO:0000313" key="2">
    <source>
        <dbReference type="Proteomes" id="UP000031532"/>
    </source>
</evidence>
<dbReference type="EMBL" id="JTJC03000003">
    <property type="protein sequence ID" value="NHC35744.1"/>
    <property type="molecule type" value="Genomic_DNA"/>
</dbReference>
<gene>
    <name evidence="1" type="ORF">QH73_0013945</name>
</gene>
<dbReference type="OrthoDB" id="513439at2"/>
<dbReference type="RefSeq" id="WP_039713309.1">
    <property type="nucleotide sequence ID" value="NZ_JTJC03000003.1"/>
</dbReference>
<organism evidence="1 2">
    <name type="scientific">Scytonema millei VB511283</name>
    <dbReference type="NCBI Taxonomy" id="1245923"/>
    <lineage>
        <taxon>Bacteria</taxon>
        <taxon>Bacillati</taxon>
        <taxon>Cyanobacteriota</taxon>
        <taxon>Cyanophyceae</taxon>
        <taxon>Nostocales</taxon>
        <taxon>Scytonemataceae</taxon>
        <taxon>Scytonema</taxon>
    </lineage>
</organism>
<proteinExistence type="predicted"/>
<protein>
    <submittedName>
        <fullName evidence="1">Glycosyltransferase family 1 protein</fullName>
    </submittedName>
</protein>
<keyword evidence="2" id="KW-1185">Reference proteome</keyword>
<accession>A0A9X5I5J1</accession>
<dbReference type="Proteomes" id="UP000031532">
    <property type="component" value="Unassembled WGS sequence"/>
</dbReference>
<dbReference type="AlphaFoldDB" id="A0A9X5I5J1"/>
<sequence length="387" mass="43864">MKAIVTGMIVASPVGGVAWDYGQYALGLEQLGFEVYYLEDPGIPSYSYKPETGMYEEDPSYGIEFLKRSLALLSPTLAQRWHYRAVDGQTYGLDTATMAEVAAEATLLLNVSGGSVLRDEYLRCRNKILIDTDPGWNHFVIFPQWDKQPAEQQRWGWRSHDLFFTYALHLVQPDCLLPTFGIPWLPTRPPVVLDCWQPQPPAQQWTTVMTWNHYQQPIMHNGIRYGSRELEFEQIEALPIHHPASFEVTIDVNGEAPLDRWRSLGWSVVDAEATSASAAIYRKYIEQSRGEFGVAKNVYVATRCGWFSCRSVCYLAAGRPVVVQDTGFSKYIPTGLGLMAFIDLNGAVKAIEAIERDYDTHQQAARELAQTWFDSRLVLSEILEHIE</sequence>